<reference evidence="2 3" key="1">
    <citation type="submission" date="2018-10" db="EMBL/GenBank/DDBJ databases">
        <title>Phylogenomics of Brevibacillus.</title>
        <authorList>
            <person name="Dunlap C."/>
        </authorList>
    </citation>
    <scope>NUCLEOTIDE SEQUENCE [LARGE SCALE GENOMIC DNA]</scope>
    <source>
        <strain evidence="2 3">JCM 15716</strain>
    </source>
</reference>
<dbReference type="EMBL" id="RHHQ01000004">
    <property type="protein sequence ID" value="RNB91775.1"/>
    <property type="molecule type" value="Genomic_DNA"/>
</dbReference>
<evidence type="ECO:0000313" key="3">
    <source>
        <dbReference type="Proteomes" id="UP000271031"/>
    </source>
</evidence>
<dbReference type="InterPro" id="IPR012338">
    <property type="entry name" value="Beta-lactam/transpept-like"/>
</dbReference>
<gene>
    <name evidence="2" type="ORF">EDM56_03210</name>
</gene>
<comment type="caution">
    <text evidence="2">The sequence shown here is derived from an EMBL/GenBank/DDBJ whole genome shotgun (WGS) entry which is preliminary data.</text>
</comment>
<evidence type="ECO:0000313" key="2">
    <source>
        <dbReference type="EMBL" id="RNB91775.1"/>
    </source>
</evidence>
<dbReference type="Proteomes" id="UP000271031">
    <property type="component" value="Unassembled WGS sequence"/>
</dbReference>
<name>A0A3M8DW94_9BACL</name>
<dbReference type="Gene3D" id="3.40.710.10">
    <property type="entry name" value="DD-peptidase/beta-lactamase superfamily"/>
    <property type="match status" value="1"/>
</dbReference>
<protein>
    <submittedName>
        <fullName evidence="2">Class C beta-lactamase-related serine hydrolase</fullName>
    </submittedName>
</protein>
<dbReference type="GO" id="GO:0016787">
    <property type="term" value="F:hydrolase activity"/>
    <property type="evidence" value="ECO:0007669"/>
    <property type="project" value="UniProtKB-KW"/>
</dbReference>
<organism evidence="2 3">
    <name type="scientific">Brevibacillus fluminis</name>
    <dbReference type="NCBI Taxonomy" id="511487"/>
    <lineage>
        <taxon>Bacteria</taxon>
        <taxon>Bacillati</taxon>
        <taxon>Bacillota</taxon>
        <taxon>Bacilli</taxon>
        <taxon>Bacillales</taxon>
        <taxon>Paenibacillaceae</taxon>
        <taxon>Brevibacillus</taxon>
    </lineage>
</organism>
<dbReference type="SUPFAM" id="SSF56601">
    <property type="entry name" value="beta-lactamase/transpeptidase-like"/>
    <property type="match status" value="1"/>
</dbReference>
<feature type="domain" description="Beta-lactamase-related" evidence="1">
    <location>
        <begin position="35"/>
        <end position="327"/>
    </location>
</feature>
<keyword evidence="3" id="KW-1185">Reference proteome</keyword>
<dbReference type="InterPro" id="IPR050789">
    <property type="entry name" value="Diverse_Enzym_Activities"/>
</dbReference>
<dbReference type="InterPro" id="IPR001466">
    <property type="entry name" value="Beta-lactam-related"/>
</dbReference>
<keyword evidence="2" id="KW-0378">Hydrolase</keyword>
<dbReference type="InterPro" id="IPR023650">
    <property type="entry name" value="Beta-lactam_class-A_AS"/>
</dbReference>
<sequence length="638" mass="70119">MCRRECMGIGFRMEKEFSLHMQRYLQEKVSGSGTAASVAIIGGNSAAAAVVGSNPNDDAPVTIYDRFGVASVSKVYCALAVLKLVELGKLALDTPVVEYLPRFTMRDLRHRSITLRMCLNHSSGLPGSYARNDITAQWLFSNCYDERYDYFSKASLKADPGAFSTYCNDGFSLAEMAVAAVSGREYMDFIREYITTPAGAGSTGDGNPANGLKQAIHMKDCPAEYVTAIGSGGIVTNLLDCARVGHLFLDACGILADESIREIVRPQGMLLSEDQGLGWDTVNFSHKEFDFGPGALGKRGGTVQYAAYLLVSKEYGFSAAISITSDTQLDPLDILCELCARYIETRQNRTVRRMPPLKPATVPSHEVHLERLQGVYMTASAIYRVATGGDFITVERYKRCSGWMPYIEKAACFGDGFVCDDGVLRFREQGSRCYLLIETASETMVIGQKVNLEEIPGLHAKWGNRTGKTYLACNMHPGDYLPAGGLIIEQFEGSGLLLFHGSPDYTVPVITQNDNETGHILDAPGYPGSHNIFTPFALERTGRELIYSGGFEYVDSDILEYLKNGRIVSDKPCRNLVYKVIAGKKLQIAKSCSVRVMMLNNDLSIHYDELFHQNMPLTCDGYIVFAGVEPLDISVSLE</sequence>
<dbReference type="PANTHER" id="PTHR43283:SF18">
    <property type="match status" value="1"/>
</dbReference>
<dbReference type="PROSITE" id="PS00146">
    <property type="entry name" value="BETA_LACTAMASE_A"/>
    <property type="match status" value="1"/>
</dbReference>
<accession>A0A3M8DW94</accession>
<dbReference type="AlphaFoldDB" id="A0A3M8DW94"/>
<dbReference type="OrthoDB" id="9797709at2"/>
<dbReference type="PANTHER" id="PTHR43283">
    <property type="entry name" value="BETA-LACTAMASE-RELATED"/>
    <property type="match status" value="1"/>
</dbReference>
<evidence type="ECO:0000259" key="1">
    <source>
        <dbReference type="Pfam" id="PF00144"/>
    </source>
</evidence>
<proteinExistence type="predicted"/>
<dbReference type="Pfam" id="PF00144">
    <property type="entry name" value="Beta-lactamase"/>
    <property type="match status" value="1"/>
</dbReference>